<evidence type="ECO:0000256" key="2">
    <source>
        <dbReference type="ARBA" id="ARBA00022723"/>
    </source>
</evidence>
<evidence type="ECO:0000256" key="3">
    <source>
        <dbReference type="ARBA" id="ARBA00022737"/>
    </source>
</evidence>
<protein>
    <recommendedName>
        <fullName evidence="8">C2H2-type domain-containing protein</fullName>
    </recommendedName>
</protein>
<dbReference type="SUPFAM" id="SSF57667">
    <property type="entry name" value="beta-beta-alpha zinc fingers"/>
    <property type="match status" value="2"/>
</dbReference>
<evidence type="ECO:0000313" key="9">
    <source>
        <dbReference type="EMBL" id="GBM95250.1"/>
    </source>
</evidence>
<dbReference type="GO" id="GO:0008270">
    <property type="term" value="F:zinc ion binding"/>
    <property type="evidence" value="ECO:0007669"/>
    <property type="project" value="UniProtKB-KW"/>
</dbReference>
<dbReference type="OrthoDB" id="6429687at2759"/>
<dbReference type="GO" id="GO:0005634">
    <property type="term" value="C:nucleus"/>
    <property type="evidence" value="ECO:0007669"/>
    <property type="project" value="UniProtKB-SubCell"/>
</dbReference>
<dbReference type="GO" id="GO:0000981">
    <property type="term" value="F:DNA-binding transcription factor activity, RNA polymerase II-specific"/>
    <property type="evidence" value="ECO:0007669"/>
    <property type="project" value="TreeGrafter"/>
</dbReference>
<dbReference type="AlphaFoldDB" id="A0A4Y2JYV9"/>
<evidence type="ECO:0000256" key="1">
    <source>
        <dbReference type="ARBA" id="ARBA00004123"/>
    </source>
</evidence>
<dbReference type="SMART" id="SM00355">
    <property type="entry name" value="ZnF_C2H2"/>
    <property type="match status" value="2"/>
</dbReference>
<evidence type="ECO:0000256" key="5">
    <source>
        <dbReference type="ARBA" id="ARBA00022833"/>
    </source>
</evidence>
<dbReference type="InterPro" id="IPR013087">
    <property type="entry name" value="Znf_C2H2_type"/>
</dbReference>
<comment type="caution">
    <text evidence="9">The sequence shown here is derived from an EMBL/GenBank/DDBJ whole genome shotgun (WGS) entry which is preliminary data.</text>
</comment>
<keyword evidence="10" id="KW-1185">Reference proteome</keyword>
<comment type="subcellular location">
    <subcellularLocation>
        <location evidence="1">Nucleus</location>
    </subcellularLocation>
</comment>
<evidence type="ECO:0000313" key="10">
    <source>
        <dbReference type="Proteomes" id="UP000499080"/>
    </source>
</evidence>
<dbReference type="PROSITE" id="PS00028">
    <property type="entry name" value="ZINC_FINGER_C2H2_1"/>
    <property type="match status" value="1"/>
</dbReference>
<dbReference type="EMBL" id="BGPR01004042">
    <property type="protein sequence ID" value="GBM95250.1"/>
    <property type="molecule type" value="Genomic_DNA"/>
</dbReference>
<gene>
    <name evidence="9" type="ORF">AVEN_10141_1</name>
</gene>
<proteinExistence type="predicted"/>
<keyword evidence="6" id="KW-0539">Nucleus</keyword>
<keyword evidence="5" id="KW-0862">Zinc</keyword>
<feature type="domain" description="C2H2-type" evidence="8">
    <location>
        <begin position="53"/>
        <end position="80"/>
    </location>
</feature>
<evidence type="ECO:0000256" key="7">
    <source>
        <dbReference type="PROSITE-ProRule" id="PRU00042"/>
    </source>
</evidence>
<dbReference type="Gene3D" id="3.30.160.60">
    <property type="entry name" value="Classic Zinc Finger"/>
    <property type="match status" value="3"/>
</dbReference>
<dbReference type="PANTHER" id="PTHR24394">
    <property type="entry name" value="ZINC FINGER PROTEIN"/>
    <property type="match status" value="1"/>
</dbReference>
<keyword evidence="4 7" id="KW-0863">Zinc-finger</keyword>
<dbReference type="PANTHER" id="PTHR24394:SF29">
    <property type="entry name" value="MYONEURIN"/>
    <property type="match status" value="1"/>
</dbReference>
<evidence type="ECO:0000256" key="4">
    <source>
        <dbReference type="ARBA" id="ARBA00022771"/>
    </source>
</evidence>
<accession>A0A4Y2JYV9</accession>
<organism evidence="9 10">
    <name type="scientific">Araneus ventricosus</name>
    <name type="common">Orbweaver spider</name>
    <name type="synonym">Epeira ventricosa</name>
    <dbReference type="NCBI Taxonomy" id="182803"/>
    <lineage>
        <taxon>Eukaryota</taxon>
        <taxon>Metazoa</taxon>
        <taxon>Ecdysozoa</taxon>
        <taxon>Arthropoda</taxon>
        <taxon>Chelicerata</taxon>
        <taxon>Arachnida</taxon>
        <taxon>Araneae</taxon>
        <taxon>Araneomorphae</taxon>
        <taxon>Entelegynae</taxon>
        <taxon>Araneoidea</taxon>
        <taxon>Araneidae</taxon>
        <taxon>Araneus</taxon>
    </lineage>
</organism>
<reference evidence="9 10" key="1">
    <citation type="journal article" date="2019" name="Sci. Rep.">
        <title>Orb-weaving spider Araneus ventricosus genome elucidates the spidroin gene catalogue.</title>
        <authorList>
            <person name="Kono N."/>
            <person name="Nakamura H."/>
            <person name="Ohtoshi R."/>
            <person name="Moran D.A.P."/>
            <person name="Shinohara A."/>
            <person name="Yoshida Y."/>
            <person name="Fujiwara M."/>
            <person name="Mori M."/>
            <person name="Tomita M."/>
            <person name="Arakawa K."/>
        </authorList>
    </citation>
    <scope>NUCLEOTIDE SEQUENCE [LARGE SCALE GENOMIC DNA]</scope>
</reference>
<dbReference type="InterPro" id="IPR036236">
    <property type="entry name" value="Znf_C2H2_sf"/>
</dbReference>
<feature type="domain" description="C2H2-type" evidence="8">
    <location>
        <begin position="81"/>
        <end position="105"/>
    </location>
</feature>
<dbReference type="FunFam" id="3.30.160.60:FF:000065">
    <property type="entry name" value="B-cell CLL/lymphoma 6, member B"/>
    <property type="match status" value="1"/>
</dbReference>
<sequence>MSAENHSEVNKFDIAFSHSYKKESYGRDVSNKEFGDRCNLKRHLRTHTYGKPYVCEVCNKTFAHSDILKSHLLAHSGKGLYARDFCGKAFTQRSNLKTHLHVHAK</sequence>
<dbReference type="Proteomes" id="UP000499080">
    <property type="component" value="Unassembled WGS sequence"/>
</dbReference>
<name>A0A4Y2JYV9_ARAVE</name>
<evidence type="ECO:0000256" key="6">
    <source>
        <dbReference type="ARBA" id="ARBA00023242"/>
    </source>
</evidence>
<dbReference type="Pfam" id="PF00096">
    <property type="entry name" value="zf-C2H2"/>
    <property type="match status" value="1"/>
</dbReference>
<dbReference type="PROSITE" id="PS50157">
    <property type="entry name" value="ZINC_FINGER_C2H2_2"/>
    <property type="match status" value="2"/>
</dbReference>
<keyword evidence="3" id="KW-0677">Repeat</keyword>
<evidence type="ECO:0000259" key="8">
    <source>
        <dbReference type="PROSITE" id="PS50157"/>
    </source>
</evidence>
<keyword evidence="2" id="KW-0479">Metal-binding</keyword>
<dbReference type="Pfam" id="PF12874">
    <property type="entry name" value="zf-met"/>
    <property type="match status" value="1"/>
</dbReference>